<dbReference type="Pfam" id="PF08281">
    <property type="entry name" value="Sigma70_r4_2"/>
    <property type="match status" value="1"/>
</dbReference>
<evidence type="ECO:0000256" key="4">
    <source>
        <dbReference type="ARBA" id="ARBA00023163"/>
    </source>
</evidence>
<dbReference type="GO" id="GO:0016987">
    <property type="term" value="F:sigma factor activity"/>
    <property type="evidence" value="ECO:0007669"/>
    <property type="project" value="UniProtKB-KW"/>
</dbReference>
<evidence type="ECO:0000313" key="7">
    <source>
        <dbReference type="EMBL" id="SFC27106.1"/>
    </source>
</evidence>
<keyword evidence="2" id="KW-0805">Transcription regulation</keyword>
<dbReference type="InterPro" id="IPR007627">
    <property type="entry name" value="RNA_pol_sigma70_r2"/>
</dbReference>
<dbReference type="NCBIfam" id="TIGR02985">
    <property type="entry name" value="Sig70_bacteroi1"/>
    <property type="match status" value="1"/>
</dbReference>
<dbReference type="PANTHER" id="PTHR43133:SF46">
    <property type="entry name" value="RNA POLYMERASE SIGMA-70 FACTOR ECF SUBFAMILY"/>
    <property type="match status" value="1"/>
</dbReference>
<keyword evidence="3" id="KW-0731">Sigma factor</keyword>
<dbReference type="InterPro" id="IPR013324">
    <property type="entry name" value="RNA_pol_sigma_r3/r4-like"/>
</dbReference>
<organism evidence="7 8">
    <name type="scientific">Parapedobacter composti</name>
    <dbReference type="NCBI Taxonomy" id="623281"/>
    <lineage>
        <taxon>Bacteria</taxon>
        <taxon>Pseudomonadati</taxon>
        <taxon>Bacteroidota</taxon>
        <taxon>Sphingobacteriia</taxon>
        <taxon>Sphingobacteriales</taxon>
        <taxon>Sphingobacteriaceae</taxon>
        <taxon>Parapedobacter</taxon>
    </lineage>
</organism>
<evidence type="ECO:0000256" key="3">
    <source>
        <dbReference type="ARBA" id="ARBA00023082"/>
    </source>
</evidence>
<evidence type="ECO:0000256" key="1">
    <source>
        <dbReference type="ARBA" id="ARBA00010641"/>
    </source>
</evidence>
<dbReference type="Pfam" id="PF04542">
    <property type="entry name" value="Sigma70_r2"/>
    <property type="match status" value="1"/>
</dbReference>
<accession>A0A1I1HT94</accession>
<evidence type="ECO:0000256" key="2">
    <source>
        <dbReference type="ARBA" id="ARBA00023015"/>
    </source>
</evidence>
<dbReference type="SUPFAM" id="SSF88659">
    <property type="entry name" value="Sigma3 and sigma4 domains of RNA polymerase sigma factors"/>
    <property type="match status" value="1"/>
</dbReference>
<comment type="similarity">
    <text evidence="1">Belongs to the sigma-70 factor family. ECF subfamily.</text>
</comment>
<reference evidence="7 8" key="1">
    <citation type="submission" date="2016-10" db="EMBL/GenBank/DDBJ databases">
        <authorList>
            <person name="de Groot N.N."/>
        </authorList>
    </citation>
    <scope>NUCLEOTIDE SEQUENCE [LARGE SCALE GENOMIC DNA]</scope>
    <source>
        <strain evidence="7 8">DSM 22900</strain>
    </source>
</reference>
<feature type="domain" description="RNA polymerase sigma-70 region 2" evidence="5">
    <location>
        <begin position="35"/>
        <end position="100"/>
    </location>
</feature>
<dbReference type="GO" id="GO:0003677">
    <property type="term" value="F:DNA binding"/>
    <property type="evidence" value="ECO:0007669"/>
    <property type="project" value="InterPro"/>
</dbReference>
<keyword evidence="8" id="KW-1185">Reference proteome</keyword>
<dbReference type="InterPro" id="IPR000792">
    <property type="entry name" value="Tscrpt_reg_LuxR_C"/>
</dbReference>
<dbReference type="RefSeq" id="WP_211657566.1">
    <property type="nucleotide sequence ID" value="NZ_FOLL01000007.1"/>
</dbReference>
<proteinExistence type="inferred from homology"/>
<evidence type="ECO:0000313" key="8">
    <source>
        <dbReference type="Proteomes" id="UP000199577"/>
    </source>
</evidence>
<gene>
    <name evidence="7" type="ORF">SAMN05421747_107103</name>
</gene>
<dbReference type="NCBIfam" id="TIGR02937">
    <property type="entry name" value="sigma70-ECF"/>
    <property type="match status" value="1"/>
</dbReference>
<evidence type="ECO:0000259" key="5">
    <source>
        <dbReference type="Pfam" id="PF04542"/>
    </source>
</evidence>
<dbReference type="InterPro" id="IPR013249">
    <property type="entry name" value="RNA_pol_sigma70_r4_t2"/>
</dbReference>
<evidence type="ECO:0000259" key="6">
    <source>
        <dbReference type="Pfam" id="PF08281"/>
    </source>
</evidence>
<dbReference type="InterPro" id="IPR014284">
    <property type="entry name" value="RNA_pol_sigma-70_dom"/>
</dbReference>
<dbReference type="Gene3D" id="1.10.1740.10">
    <property type="match status" value="1"/>
</dbReference>
<dbReference type="Proteomes" id="UP000199577">
    <property type="component" value="Unassembled WGS sequence"/>
</dbReference>
<feature type="domain" description="RNA polymerase sigma factor 70 region 4 type 2" evidence="6">
    <location>
        <begin position="135"/>
        <end position="181"/>
    </location>
</feature>
<dbReference type="PRINTS" id="PR00038">
    <property type="entry name" value="HTHLUXR"/>
</dbReference>
<keyword evidence="4" id="KW-0804">Transcription</keyword>
<dbReference type="GO" id="GO:0006352">
    <property type="term" value="P:DNA-templated transcription initiation"/>
    <property type="evidence" value="ECO:0007669"/>
    <property type="project" value="InterPro"/>
</dbReference>
<protein>
    <submittedName>
        <fullName evidence="7">RNA polymerase sigma-70 factor, ECF subfamily</fullName>
    </submittedName>
</protein>
<dbReference type="Gene3D" id="1.10.10.10">
    <property type="entry name" value="Winged helix-like DNA-binding domain superfamily/Winged helix DNA-binding domain"/>
    <property type="match status" value="1"/>
</dbReference>
<dbReference type="InterPro" id="IPR039425">
    <property type="entry name" value="RNA_pol_sigma-70-like"/>
</dbReference>
<dbReference type="InterPro" id="IPR013325">
    <property type="entry name" value="RNA_pol_sigma_r2"/>
</dbReference>
<name>A0A1I1HT94_9SPHI</name>
<dbReference type="STRING" id="623281.SAMN05421747_107103"/>
<dbReference type="InterPro" id="IPR014327">
    <property type="entry name" value="RNA_pol_sigma70_bacteroid"/>
</dbReference>
<dbReference type="EMBL" id="FOLL01000007">
    <property type="protein sequence ID" value="SFC27106.1"/>
    <property type="molecule type" value="Genomic_DNA"/>
</dbReference>
<dbReference type="PANTHER" id="PTHR43133">
    <property type="entry name" value="RNA POLYMERASE ECF-TYPE SIGMA FACTO"/>
    <property type="match status" value="1"/>
</dbReference>
<dbReference type="AlphaFoldDB" id="A0A1I1HT94"/>
<dbReference type="SUPFAM" id="SSF88946">
    <property type="entry name" value="Sigma2 domain of RNA polymerase sigma factors"/>
    <property type="match status" value="1"/>
</dbReference>
<dbReference type="InterPro" id="IPR036388">
    <property type="entry name" value="WH-like_DNA-bd_sf"/>
</dbReference>
<sequence length="202" mass="23212">MFVERLKMSLYDVNEEKILVDKLKLGDESAFSAIYSLLSPGLIRYVFKKLGDLDGSRDIVHDIFTKLWDSRTTLEIQSSLSAYLYRQALNRCLNVFRHQKVTEAHLHSLLDFMETAPKSADSKILDAEFNAIIAKEVGALPPKMREAIELRLHHGFSNKEISQQMEISEHTVATHMKRALRILRSKIRFTVLILYLFLFAAG</sequence>